<comment type="caution">
    <text evidence="1">The sequence shown here is derived from an EMBL/GenBank/DDBJ whole genome shotgun (WGS) entry which is preliminary data.</text>
</comment>
<accession>A0A9N8ZJ00</accession>
<evidence type="ECO:0000313" key="1">
    <source>
        <dbReference type="EMBL" id="CAG8497414.1"/>
    </source>
</evidence>
<dbReference type="Gene3D" id="1.10.30.10">
    <property type="entry name" value="High mobility group box domain"/>
    <property type="match status" value="1"/>
</dbReference>
<dbReference type="InterPro" id="IPR036910">
    <property type="entry name" value="HMG_box_dom_sf"/>
</dbReference>
<dbReference type="EMBL" id="CAJVPJ010000221">
    <property type="protein sequence ID" value="CAG8497414.1"/>
    <property type="molecule type" value="Genomic_DNA"/>
</dbReference>
<proteinExistence type="predicted"/>
<dbReference type="SUPFAM" id="SSF47095">
    <property type="entry name" value="HMG-box"/>
    <property type="match status" value="1"/>
</dbReference>
<keyword evidence="2" id="KW-1185">Reference proteome</keyword>
<organism evidence="1 2">
    <name type="scientific">Paraglomus occultum</name>
    <dbReference type="NCBI Taxonomy" id="144539"/>
    <lineage>
        <taxon>Eukaryota</taxon>
        <taxon>Fungi</taxon>
        <taxon>Fungi incertae sedis</taxon>
        <taxon>Mucoromycota</taxon>
        <taxon>Glomeromycotina</taxon>
        <taxon>Glomeromycetes</taxon>
        <taxon>Paraglomerales</taxon>
        <taxon>Paraglomeraceae</taxon>
        <taxon>Paraglomus</taxon>
    </lineage>
</organism>
<dbReference type="Proteomes" id="UP000789572">
    <property type="component" value="Unassembled WGS sequence"/>
</dbReference>
<evidence type="ECO:0000313" key="2">
    <source>
        <dbReference type="Proteomes" id="UP000789572"/>
    </source>
</evidence>
<name>A0A9N8ZJ00_9GLOM</name>
<dbReference type="AlphaFoldDB" id="A0A9N8ZJ00"/>
<protein>
    <submittedName>
        <fullName evidence="1">506_t:CDS:1</fullName>
    </submittedName>
</protein>
<gene>
    <name evidence="1" type="ORF">POCULU_LOCUS2394</name>
</gene>
<sequence length="539" mass="62247">MAINLSEININFVNHPRSKELITSKLDTSATLEKIREELSQCDENGEPIMEFDMKFCNKEGPHVIQRSKEANFYLHEILDNNNNLYIKRSEKPEGAYAYSLEMATTPDNIIEDFKLGHGLLFDQYGVRPAHKCAVRANWSIKESSKTIASVQLINTHRIRDTYTHANNLTLDEDDPLFNPPEPCSHFKEDNPLYDETLDKAVIFRIDKELWDINLAREDIKPTDEFIEAIMKAVEHNTPHKKLDDVFSEYGHWMNCKIKVGCRLQRFTHFHAPALGNENYKDVQAEWIGGEGLNKILDDWSKRIHPFKGNYLLSADNSLIKLDPRTSSQWSVIERADFVPTYKLLDKSLIAKIEALFSDETEVLMTAEALIDHQYADLCQVKFSKPLLSDAYKVDGEVYNNGEICDATVTLYFASIYGFFLEIEWHEFLEMVEDSHVKWKLSVPTIQDIRRYIPNPRLNGSPQVIGGFLIFRIFFNKHISQNHNTTVAEISSLSSKLWNSVEPNVRETFNQLAEQTMSIFREEVPLIWHQDIQKLGLSP</sequence>
<dbReference type="OrthoDB" id="2338404at2759"/>
<reference evidence="1" key="1">
    <citation type="submission" date="2021-06" db="EMBL/GenBank/DDBJ databases">
        <authorList>
            <person name="Kallberg Y."/>
            <person name="Tangrot J."/>
            <person name="Rosling A."/>
        </authorList>
    </citation>
    <scope>NUCLEOTIDE SEQUENCE</scope>
    <source>
        <strain evidence="1">IA702</strain>
    </source>
</reference>